<keyword evidence="2" id="KW-1185">Reference proteome</keyword>
<dbReference type="OrthoDB" id="9839552at2"/>
<evidence type="ECO:0000313" key="2">
    <source>
        <dbReference type="Proteomes" id="UP000236959"/>
    </source>
</evidence>
<reference evidence="1 2" key="1">
    <citation type="submission" date="2018-01" db="EMBL/GenBank/DDBJ databases">
        <title>Genomic Encyclopedia of Archaeal and Bacterial Type Strains, Phase II (KMG-II): from individual species to whole genera.</title>
        <authorList>
            <person name="Goeker M."/>
        </authorList>
    </citation>
    <scope>NUCLEOTIDE SEQUENCE [LARGE SCALE GENOMIC DNA]</scope>
    <source>
        <strain evidence="1 2">DSM 17023</strain>
    </source>
</reference>
<evidence type="ECO:0000313" key="1">
    <source>
        <dbReference type="EMBL" id="POF33771.1"/>
    </source>
</evidence>
<sequence length="291" mass="31428">MSSNVNTRSSDWTSKHIYIAVPRNGGSDPFSGQYLRLEEYVGGDEDSHLPNGVATSGLTGISISSTGHFLLKSGLGVYETFAKGLRETVSGAGHTITIDKGDWKLVADNGSVTITTGNTGVGVGTMKFKSTGSDIEIKALKGMYYSSDKRDIKTSESDSVKFIAGYEYSGVLGHTRKINSGFAMSINVIGDLYIKTSDVKFTGIALKMTAFSHSFVVASIKGVIVNFKIGVIMGKKMIVYNKLTAWQVYFEMAKDEKKAFQVDAELNGMETAVAHAESAAMNVSMWQLIKM</sequence>
<dbReference type="AlphaFoldDB" id="A0A2S3V1C0"/>
<gene>
    <name evidence="1" type="ORF">CLV41_101220</name>
</gene>
<dbReference type="RefSeq" id="WP_103220435.1">
    <property type="nucleotide sequence ID" value="NZ_PPCN01000001.1"/>
</dbReference>
<dbReference type="EMBL" id="PPCN01000001">
    <property type="protein sequence ID" value="POF33771.1"/>
    <property type="molecule type" value="Genomic_DNA"/>
</dbReference>
<organism evidence="1 2">
    <name type="scientific">Roseibium marinum</name>
    <dbReference type="NCBI Taxonomy" id="281252"/>
    <lineage>
        <taxon>Bacteria</taxon>
        <taxon>Pseudomonadati</taxon>
        <taxon>Pseudomonadota</taxon>
        <taxon>Alphaproteobacteria</taxon>
        <taxon>Hyphomicrobiales</taxon>
        <taxon>Stappiaceae</taxon>
        <taxon>Roseibium</taxon>
    </lineage>
</organism>
<name>A0A2S3V1C0_9HYPH</name>
<accession>A0A2S3V1C0</accession>
<dbReference type="Proteomes" id="UP000236959">
    <property type="component" value="Unassembled WGS sequence"/>
</dbReference>
<protein>
    <submittedName>
        <fullName evidence="1">Uncharacterized protein</fullName>
    </submittedName>
</protein>
<proteinExistence type="predicted"/>
<comment type="caution">
    <text evidence="1">The sequence shown here is derived from an EMBL/GenBank/DDBJ whole genome shotgun (WGS) entry which is preliminary data.</text>
</comment>